<dbReference type="RefSeq" id="WP_051901809.1">
    <property type="nucleotide sequence ID" value="NZ_JGVO01000032.1"/>
</dbReference>
<organism evidence="2 3">
    <name type="scientific">Photobacterium sanctipauli</name>
    <dbReference type="NCBI Taxonomy" id="1342794"/>
    <lineage>
        <taxon>Bacteria</taxon>
        <taxon>Pseudomonadati</taxon>
        <taxon>Pseudomonadota</taxon>
        <taxon>Gammaproteobacteria</taxon>
        <taxon>Vibrionales</taxon>
        <taxon>Vibrionaceae</taxon>
        <taxon>Photobacterium</taxon>
    </lineage>
</organism>
<name>A0A2T3P1D9_9GAMM</name>
<accession>A0A2T3P1D9</accession>
<dbReference type="Pfam" id="PF11308">
    <property type="entry name" value="Glyco_hydro_129"/>
    <property type="match status" value="1"/>
</dbReference>
<sequence>MSLYNKSVPWLVAAASIFSLSANADEQVNLAKHNEAVSISAETLAITWNELEVNQANLLVNGEKQQVTNLTRVSSTESTWTLQPADIDVTAQLTDVLTLTFTANSSRTIKRGEPWSLAWFDLPEQTTDTLYLPFSEGMKVPTDHPVWAQYLTRSYSGANTTQELKMPFWSTRQNGTYITYHLVTPTNNQLDFESSQYENNKLNMLASHDFTKLNKAQPFVVRISLGEDNLAGARTYRQWRLDNGLATPLVEKMQATPRLEKLVGASHVYLFGRGLIDVADVQDWWGLKDWYLNDSGLHVPEQDKKQLAALKKGAGWFSKYEKQLLVDSINSALVSESPTPRPQMKNNGIEAQFMAAQERKAWLAQHAGRFLINEQRWGQALTQDMVDTLQDAGLSKMWLGFDNWMPAFYQPDAVEQAKSAGYLVGTYDSYNTAIAQGVNDNWMTAQLPDEIRMGCAIELADGSLQSGFRGNGYYLNPNCQRDYVEQRIKDIVKFGRFDSLFLDVDAVAMAREDYRDGTSEQALLDAYNSRLQWIPDNLPVVLGSEDGNSLTTAGIAFAHGMETVGFGWLDKDMKENKDSPYYLGRWYPDHKPDFFFKSAEVKEPYKTLFFDPQYRIPLYQAVFHDEVINSHHWHSDSLKFSDVKADRDLVGMLYNTPAMVHLARSEVTSKDSPRIKALQHYQQGFQPIHNQLWNKALVKFEWLSDDGLLQQTTYSDGSTIIANFKNDSVTLDEVTIPAKSIKAALANGEEVNWQAE</sequence>
<gene>
    <name evidence="2" type="ORF">C9I98_02215</name>
</gene>
<dbReference type="Proteomes" id="UP000241771">
    <property type="component" value="Unassembled WGS sequence"/>
</dbReference>
<protein>
    <submittedName>
        <fullName evidence="2">Glycosyl hydrolase</fullName>
    </submittedName>
</protein>
<evidence type="ECO:0000313" key="3">
    <source>
        <dbReference type="Proteomes" id="UP000241771"/>
    </source>
</evidence>
<evidence type="ECO:0000256" key="1">
    <source>
        <dbReference type="SAM" id="SignalP"/>
    </source>
</evidence>
<evidence type="ECO:0000313" key="2">
    <source>
        <dbReference type="EMBL" id="PSW22320.1"/>
    </source>
</evidence>
<reference evidence="2 3" key="1">
    <citation type="submission" date="2018-01" db="EMBL/GenBank/DDBJ databases">
        <title>Whole genome sequencing of Histamine producing bacteria.</title>
        <authorList>
            <person name="Butler K."/>
        </authorList>
    </citation>
    <scope>NUCLEOTIDE SEQUENCE [LARGE SCALE GENOMIC DNA]</scope>
    <source>
        <strain evidence="2 3">DSM 100436</strain>
    </source>
</reference>
<dbReference type="EMBL" id="PYMA01000001">
    <property type="protein sequence ID" value="PSW22320.1"/>
    <property type="molecule type" value="Genomic_DNA"/>
</dbReference>
<comment type="caution">
    <text evidence="2">The sequence shown here is derived from an EMBL/GenBank/DDBJ whole genome shotgun (WGS) entry which is preliminary data.</text>
</comment>
<keyword evidence="1" id="KW-0732">Signal</keyword>
<feature type="chain" id="PRO_5015548389" evidence="1">
    <location>
        <begin position="25"/>
        <end position="756"/>
    </location>
</feature>
<dbReference type="OrthoDB" id="3222930at2"/>
<dbReference type="AlphaFoldDB" id="A0A2T3P1D9"/>
<keyword evidence="3" id="KW-1185">Reference proteome</keyword>
<proteinExistence type="predicted"/>
<dbReference type="InterPro" id="IPR021459">
    <property type="entry name" value="GH101-related"/>
</dbReference>
<feature type="signal peptide" evidence="1">
    <location>
        <begin position="1"/>
        <end position="24"/>
    </location>
</feature>
<keyword evidence="2" id="KW-0378">Hydrolase</keyword>
<dbReference type="GO" id="GO:0016787">
    <property type="term" value="F:hydrolase activity"/>
    <property type="evidence" value="ECO:0007669"/>
    <property type="project" value="UniProtKB-KW"/>
</dbReference>